<evidence type="ECO:0000256" key="1">
    <source>
        <dbReference type="SAM" id="Phobius"/>
    </source>
</evidence>
<keyword evidence="3" id="KW-1185">Reference proteome</keyword>
<evidence type="ECO:0000313" key="3">
    <source>
        <dbReference type="Proteomes" id="UP000315673"/>
    </source>
</evidence>
<protein>
    <submittedName>
        <fullName evidence="2">Uncharacterized protein</fullName>
    </submittedName>
</protein>
<organism evidence="2 3">
    <name type="scientific">Sphingomonas panacisoli</name>
    <dbReference type="NCBI Taxonomy" id="1813879"/>
    <lineage>
        <taxon>Bacteria</taxon>
        <taxon>Pseudomonadati</taxon>
        <taxon>Pseudomonadota</taxon>
        <taxon>Alphaproteobacteria</taxon>
        <taxon>Sphingomonadales</taxon>
        <taxon>Sphingomonadaceae</taxon>
        <taxon>Sphingomonas</taxon>
    </lineage>
</organism>
<keyword evidence="1" id="KW-0812">Transmembrane</keyword>
<dbReference type="KEGG" id="spai:FPZ24_11775"/>
<dbReference type="AlphaFoldDB" id="A0A5B8LJE1"/>
<reference evidence="2 3" key="1">
    <citation type="submission" date="2019-07" db="EMBL/GenBank/DDBJ databases">
        <title>Full genome sequence of Sphingomonas sp. 4R-6-7(HKS19).</title>
        <authorList>
            <person name="Im W.-T."/>
        </authorList>
    </citation>
    <scope>NUCLEOTIDE SEQUENCE [LARGE SCALE GENOMIC DNA]</scope>
    <source>
        <strain evidence="2 3">HKS19</strain>
    </source>
</reference>
<name>A0A5B8LJE1_9SPHN</name>
<feature type="transmembrane region" description="Helical" evidence="1">
    <location>
        <begin position="12"/>
        <end position="33"/>
    </location>
</feature>
<evidence type="ECO:0000313" key="2">
    <source>
        <dbReference type="EMBL" id="QDZ08076.1"/>
    </source>
</evidence>
<dbReference type="EMBL" id="CP042306">
    <property type="protein sequence ID" value="QDZ08076.1"/>
    <property type="molecule type" value="Genomic_DNA"/>
</dbReference>
<keyword evidence="1" id="KW-0472">Membrane</keyword>
<accession>A0A5B8LJE1</accession>
<proteinExistence type="predicted"/>
<keyword evidence="1" id="KW-1133">Transmembrane helix</keyword>
<sequence>MVAGILSRFRPFLLIGAAIVIWVVVFNFGLLALDRSSALAWLPDRSAGIGYILESRDRVSGAVTAYRDGNVAADRPLAAVIGISDVREGVRLEVLSKDMGERWRFLGVAGAGAGMPAVAEQAAILTDSDLRPDVAIIGFTPLDFIDVSKLRQGDAAVAETQSVKDRVRDTVRDGAWIVRRRADISGWFDTTLLGVHGQLQKALGGADAKAPADNPWRPLMRTLGVEHYPADFLRKSLNRLRLSGGDKIETYSQSGAAKVAGDLIRRLQARGTRVVLVEMPLHPWLRDTLPAGVSDLIAARLRQESGSPNLTILNYSDRVSADGFIDLVHLNTPGGKDLSGLMAADLDRLNISTFNPRPIATK</sequence>
<gene>
    <name evidence="2" type="ORF">FPZ24_11775</name>
</gene>
<dbReference type="RefSeq" id="WP_146572214.1">
    <property type="nucleotide sequence ID" value="NZ_CP042306.1"/>
</dbReference>
<dbReference type="Proteomes" id="UP000315673">
    <property type="component" value="Chromosome"/>
</dbReference>